<organism evidence="2 3">
    <name type="scientific">Yoonia litorea</name>
    <dbReference type="NCBI Taxonomy" id="1123755"/>
    <lineage>
        <taxon>Bacteria</taxon>
        <taxon>Pseudomonadati</taxon>
        <taxon>Pseudomonadota</taxon>
        <taxon>Alphaproteobacteria</taxon>
        <taxon>Rhodobacterales</taxon>
        <taxon>Paracoccaceae</taxon>
        <taxon>Yoonia</taxon>
    </lineage>
</organism>
<evidence type="ECO:0000313" key="2">
    <source>
        <dbReference type="EMBL" id="SFS08150.1"/>
    </source>
</evidence>
<dbReference type="RefSeq" id="WP_090204677.1">
    <property type="nucleotide sequence ID" value="NZ_FOZM01000001.1"/>
</dbReference>
<protein>
    <recommendedName>
        <fullName evidence="1">DUF7742 domain-containing protein</fullName>
    </recommendedName>
</protein>
<name>A0A1I6LXK4_9RHOB</name>
<dbReference type="EMBL" id="FOZM01000001">
    <property type="protein sequence ID" value="SFS08150.1"/>
    <property type="molecule type" value="Genomic_DNA"/>
</dbReference>
<sequence>MRPVTLADLEVAVRAIVRHPQEDREAFAVKLLGDAAIADSFRAKTGKLHPSFGAGTLMSAAMQHPLAARPEWAKPETLAALGFVLKGLDAKYGQSQNVK</sequence>
<dbReference type="AlphaFoldDB" id="A0A1I6LXK4"/>
<keyword evidence="3" id="KW-1185">Reference proteome</keyword>
<dbReference type="OrthoDB" id="7863415at2"/>
<evidence type="ECO:0000313" key="3">
    <source>
        <dbReference type="Proteomes" id="UP000198926"/>
    </source>
</evidence>
<accession>A0A1I6LXK4</accession>
<proteinExistence type="predicted"/>
<dbReference type="Pfam" id="PF24891">
    <property type="entry name" value="DUF7742"/>
    <property type="match status" value="1"/>
</dbReference>
<reference evidence="2 3" key="1">
    <citation type="submission" date="2016-10" db="EMBL/GenBank/DDBJ databases">
        <authorList>
            <person name="de Groot N.N."/>
        </authorList>
    </citation>
    <scope>NUCLEOTIDE SEQUENCE [LARGE SCALE GENOMIC DNA]</scope>
    <source>
        <strain evidence="2 3">DSM 29433</strain>
    </source>
</reference>
<evidence type="ECO:0000259" key="1">
    <source>
        <dbReference type="Pfam" id="PF24891"/>
    </source>
</evidence>
<dbReference type="Proteomes" id="UP000198926">
    <property type="component" value="Unassembled WGS sequence"/>
</dbReference>
<dbReference type="InterPro" id="IPR056644">
    <property type="entry name" value="DUF7742"/>
</dbReference>
<feature type="domain" description="DUF7742" evidence="1">
    <location>
        <begin position="2"/>
        <end position="87"/>
    </location>
</feature>
<dbReference type="STRING" id="1123755.SAMN05444714_0993"/>
<gene>
    <name evidence="2" type="ORF">SAMN05444714_0993</name>
</gene>